<dbReference type="RefSeq" id="WP_074841591.1">
    <property type="nucleotide sequence ID" value="NZ_CP047056.1"/>
</dbReference>
<dbReference type="OrthoDB" id="9769319at2"/>
<comment type="subcellular location">
    <subcellularLocation>
        <location evidence="1 5">Periplasm</location>
    </subcellularLocation>
</comment>
<reference evidence="8 9" key="1">
    <citation type="submission" date="2016-10" db="EMBL/GenBank/DDBJ databases">
        <authorList>
            <person name="Varghese N."/>
            <person name="Submissions S."/>
        </authorList>
    </citation>
    <scope>NUCLEOTIDE SEQUENCE [LARGE SCALE GENOMIC DNA]</scope>
    <source>
        <strain evidence="8 9">22B</strain>
    </source>
</reference>
<dbReference type="EMBL" id="FOSF01000069">
    <property type="protein sequence ID" value="SFK40523.1"/>
    <property type="molecule type" value="Genomic_DNA"/>
</dbReference>
<dbReference type="PIRSF" id="PIRSF019574">
    <property type="entry name" value="Periplasmic_polyamine_BP"/>
    <property type="match status" value="1"/>
</dbReference>
<dbReference type="InterPro" id="IPR006059">
    <property type="entry name" value="SBP"/>
</dbReference>
<evidence type="ECO:0000256" key="1">
    <source>
        <dbReference type="ARBA" id="ARBA00004418"/>
    </source>
</evidence>
<proteinExistence type="inferred from homology"/>
<evidence type="ECO:0000256" key="2">
    <source>
        <dbReference type="ARBA" id="ARBA00022448"/>
    </source>
</evidence>
<keyword evidence="3 7" id="KW-0732">Signal</keyword>
<gene>
    <name evidence="8" type="ORF">SAMN04487865_10691</name>
</gene>
<evidence type="ECO:0000256" key="4">
    <source>
        <dbReference type="ARBA" id="ARBA00022764"/>
    </source>
</evidence>
<dbReference type="InterPro" id="IPR001188">
    <property type="entry name" value="Sperm_putr-bd"/>
</dbReference>
<sequence>MKNFSKTVVGLAFLSAATASNADYDVNVWNWSDYIGETTVADFEKATGLKTNYALFDSNEMVEARLLSGKSGFDAVMMTSYYVPRLAKAGALQKIDKSKIPNWKNLDPVRMEALAKIDPDNQYAYPYTEISVGIGYNKQKLAEVFGKDFKLDSWDVLFNPENSKKLKQCGIAIIDSPIEIISTAMHVLGKTPNSENASDYDEALKVLTSLAANVSYFHSSRYINDLASGEICVAVGYSGDVLQATERAKANKINIEYVIPKEGSVFWFDCWTIAANADHYDAAHKWFNYLLDPKVATTVANDMRYMMPVTDAIKGLDDVLKANPSLNIPEEKMKTMYFLTPTSSKVTKITNKVWNSMKLNSGKVEDEEETSEGWD</sequence>
<dbReference type="SUPFAM" id="SSF53850">
    <property type="entry name" value="Periplasmic binding protein-like II"/>
    <property type="match status" value="1"/>
</dbReference>
<keyword evidence="9" id="KW-1185">Reference proteome</keyword>
<feature type="signal peptide" evidence="7">
    <location>
        <begin position="1"/>
        <end position="22"/>
    </location>
</feature>
<dbReference type="PRINTS" id="PR00909">
    <property type="entry name" value="SPERMDNBNDNG"/>
</dbReference>
<dbReference type="Proteomes" id="UP000243374">
    <property type="component" value="Unassembled WGS sequence"/>
</dbReference>
<evidence type="ECO:0000256" key="3">
    <source>
        <dbReference type="ARBA" id="ARBA00022729"/>
    </source>
</evidence>
<dbReference type="GO" id="GO:0015846">
    <property type="term" value="P:polyamine transport"/>
    <property type="evidence" value="ECO:0007669"/>
    <property type="project" value="InterPro"/>
</dbReference>
<evidence type="ECO:0000256" key="7">
    <source>
        <dbReference type="SAM" id="SignalP"/>
    </source>
</evidence>
<dbReference type="PANTHER" id="PTHR30222:SF12">
    <property type="entry name" value="NORSPERMIDINE SENSOR"/>
    <property type="match status" value="1"/>
</dbReference>
<dbReference type="AlphaFoldDB" id="A0A662ZC52"/>
<dbReference type="GO" id="GO:0019808">
    <property type="term" value="F:polyamine binding"/>
    <property type="evidence" value="ECO:0007669"/>
    <property type="project" value="InterPro"/>
</dbReference>
<evidence type="ECO:0000256" key="6">
    <source>
        <dbReference type="PIRSR" id="PIRSR019574-1"/>
    </source>
</evidence>
<protein>
    <recommendedName>
        <fullName evidence="5">Putrescine-binding periplasmic protein</fullName>
    </recommendedName>
</protein>
<keyword evidence="4 5" id="KW-0574">Periplasm</keyword>
<dbReference type="Pfam" id="PF13416">
    <property type="entry name" value="SBP_bac_8"/>
    <property type="match status" value="1"/>
</dbReference>
<comment type="similarity">
    <text evidence="5">Belongs to the bacterial solute-binding protein PotD/PotF family.</text>
</comment>
<dbReference type="Gene3D" id="3.40.190.10">
    <property type="entry name" value="Periplasmic binding protein-like II"/>
    <property type="match status" value="2"/>
</dbReference>
<organism evidence="8 9">
    <name type="scientific">Succinivibrio dextrinosolvens</name>
    <dbReference type="NCBI Taxonomy" id="83771"/>
    <lineage>
        <taxon>Bacteria</taxon>
        <taxon>Pseudomonadati</taxon>
        <taxon>Pseudomonadota</taxon>
        <taxon>Gammaproteobacteria</taxon>
        <taxon>Aeromonadales</taxon>
        <taxon>Succinivibrionaceae</taxon>
        <taxon>Succinivibrio</taxon>
    </lineage>
</organism>
<evidence type="ECO:0000313" key="9">
    <source>
        <dbReference type="Proteomes" id="UP000243374"/>
    </source>
</evidence>
<evidence type="ECO:0000256" key="5">
    <source>
        <dbReference type="PIRNR" id="PIRNR019574"/>
    </source>
</evidence>
<dbReference type="CDD" id="cd13659">
    <property type="entry name" value="PBP2_PotF"/>
    <property type="match status" value="1"/>
</dbReference>
<keyword evidence="2 5" id="KW-0813">Transport</keyword>
<feature type="chain" id="PRO_5024799122" description="Putrescine-binding periplasmic protein" evidence="7">
    <location>
        <begin position="23"/>
        <end position="375"/>
    </location>
</feature>
<feature type="binding site" evidence="6">
    <location>
        <position position="81"/>
    </location>
    <ligand>
        <name>spermidine</name>
        <dbReference type="ChEBI" id="CHEBI:57834"/>
    </ligand>
</feature>
<accession>A0A662ZC52</accession>
<dbReference type="GO" id="GO:0042597">
    <property type="term" value="C:periplasmic space"/>
    <property type="evidence" value="ECO:0007669"/>
    <property type="project" value="UniProtKB-SubCell"/>
</dbReference>
<dbReference type="PANTHER" id="PTHR30222">
    <property type="entry name" value="SPERMIDINE/PUTRESCINE-BINDING PERIPLASMIC PROTEIN"/>
    <property type="match status" value="1"/>
</dbReference>
<evidence type="ECO:0000313" key="8">
    <source>
        <dbReference type="EMBL" id="SFK40523.1"/>
    </source>
</evidence>
<name>A0A662ZC52_9GAMM</name>
<comment type="function">
    <text evidence="5">Required for the activity of the bacterial periplasmic transport system of putrescine.</text>
</comment>